<dbReference type="SMART" id="SM00829">
    <property type="entry name" value="PKS_ER"/>
    <property type="match status" value="1"/>
</dbReference>
<dbReference type="Gene3D" id="3.40.50.720">
    <property type="entry name" value="NAD(P)-binding Rossmann-like Domain"/>
    <property type="match status" value="1"/>
</dbReference>
<dbReference type="InterPro" id="IPR036291">
    <property type="entry name" value="NAD(P)-bd_dom_sf"/>
</dbReference>
<dbReference type="AlphaFoldDB" id="A0A8H7W199"/>
<dbReference type="SUPFAM" id="SSF51735">
    <property type="entry name" value="NAD(P)-binding Rossmann-fold domains"/>
    <property type="match status" value="1"/>
</dbReference>
<protein>
    <recommendedName>
        <fullName evidence="3">Enoyl reductase (ER) domain-containing protein</fullName>
    </recommendedName>
</protein>
<evidence type="ECO:0000259" key="3">
    <source>
        <dbReference type="SMART" id="SM00829"/>
    </source>
</evidence>
<accession>A0A8H7W199</accession>
<dbReference type="CDD" id="cd08249">
    <property type="entry name" value="enoyl_reductase_like"/>
    <property type="match status" value="1"/>
</dbReference>
<dbReference type="Pfam" id="PF08240">
    <property type="entry name" value="ADH_N"/>
    <property type="match status" value="1"/>
</dbReference>
<dbReference type="GO" id="GO:0016651">
    <property type="term" value="F:oxidoreductase activity, acting on NAD(P)H"/>
    <property type="evidence" value="ECO:0007669"/>
    <property type="project" value="InterPro"/>
</dbReference>
<evidence type="ECO:0000313" key="5">
    <source>
        <dbReference type="Proteomes" id="UP000664132"/>
    </source>
</evidence>
<comment type="similarity">
    <text evidence="1">Belongs to the zinc-containing alcohol dehydrogenase family.</text>
</comment>
<feature type="domain" description="Enoyl reductase (ER)" evidence="3">
    <location>
        <begin position="12"/>
        <end position="349"/>
    </location>
</feature>
<dbReference type="InterPro" id="IPR020843">
    <property type="entry name" value="ER"/>
</dbReference>
<evidence type="ECO:0000256" key="2">
    <source>
        <dbReference type="ARBA" id="ARBA00023002"/>
    </source>
</evidence>
<dbReference type="Proteomes" id="UP000664132">
    <property type="component" value="Unassembled WGS sequence"/>
</dbReference>
<dbReference type="InterPro" id="IPR013149">
    <property type="entry name" value="ADH-like_C"/>
</dbReference>
<evidence type="ECO:0000313" key="4">
    <source>
        <dbReference type="EMBL" id="KAG4411432.1"/>
    </source>
</evidence>
<evidence type="ECO:0000256" key="1">
    <source>
        <dbReference type="ARBA" id="ARBA00008072"/>
    </source>
</evidence>
<organism evidence="4 5">
    <name type="scientific">Cadophora malorum</name>
    <dbReference type="NCBI Taxonomy" id="108018"/>
    <lineage>
        <taxon>Eukaryota</taxon>
        <taxon>Fungi</taxon>
        <taxon>Dikarya</taxon>
        <taxon>Ascomycota</taxon>
        <taxon>Pezizomycotina</taxon>
        <taxon>Leotiomycetes</taxon>
        <taxon>Helotiales</taxon>
        <taxon>Ploettnerulaceae</taxon>
        <taxon>Cadophora</taxon>
    </lineage>
</organism>
<comment type="caution">
    <text evidence="4">The sequence shown here is derived from an EMBL/GenBank/DDBJ whole genome shotgun (WGS) entry which is preliminary data.</text>
</comment>
<dbReference type="Gene3D" id="3.90.180.10">
    <property type="entry name" value="Medium-chain alcohol dehydrogenases, catalytic domain"/>
    <property type="match status" value="1"/>
</dbReference>
<dbReference type="EMBL" id="JAFJYH010000478">
    <property type="protein sequence ID" value="KAG4411432.1"/>
    <property type="molecule type" value="Genomic_DNA"/>
</dbReference>
<sequence length="354" mass="38011">MAVAEYSRIWVGDDCNLSIKKTTELLKPSSGEVLVEVLYSGINPADLKHATLLGIKSTTAGYDFCGRVLQTGDNSDFTAGDMIAGYAPTSINRPAKYGAHQDFLICPASMCFLVPENLPQTHAACLTVITMTAADAVFNILKFPLPWHTKLPPKTPFLIWGASTGVGLSALQFAKAAGADPIFVTASKPRHAELLELGATRCFEYSKSDVVEQIQAAFKEAGCGPVQHAFDAAGSYSTPSTADLTTQCVADTANIVSVVLRQDKRFSLPVAVCDVPVTIHPPQSPVPITIPARKEDSDRAYEVLRWLVKGYGEVYKIPYVKVIEGNGKEVIEQLRIAADGGGSFGKVAIKHPIE</sequence>
<dbReference type="OrthoDB" id="10257049at2759"/>
<reference evidence="4" key="1">
    <citation type="submission" date="2021-02" db="EMBL/GenBank/DDBJ databases">
        <title>Genome sequence Cadophora malorum strain M34.</title>
        <authorList>
            <person name="Stefanovic E."/>
            <person name="Vu D."/>
            <person name="Scully C."/>
            <person name="Dijksterhuis J."/>
            <person name="Roader J."/>
            <person name="Houbraken J."/>
        </authorList>
    </citation>
    <scope>NUCLEOTIDE SEQUENCE</scope>
    <source>
        <strain evidence="4">M34</strain>
    </source>
</reference>
<keyword evidence="2" id="KW-0560">Oxidoreductase</keyword>
<gene>
    <name evidence="4" type="ORF">IFR04_015438</name>
</gene>
<dbReference type="SUPFAM" id="SSF50129">
    <property type="entry name" value="GroES-like"/>
    <property type="match status" value="1"/>
</dbReference>
<dbReference type="PANTHER" id="PTHR45348:SF7">
    <property type="entry name" value="ZINC BINDING OXIDOREDUCTASE, PUTATIVE-RELATED"/>
    <property type="match status" value="1"/>
</dbReference>
<name>A0A8H7W199_9HELO</name>
<dbReference type="InterPro" id="IPR047122">
    <property type="entry name" value="Trans-enoyl_RdTase-like"/>
</dbReference>
<dbReference type="InterPro" id="IPR013154">
    <property type="entry name" value="ADH-like_N"/>
</dbReference>
<dbReference type="PANTHER" id="PTHR45348">
    <property type="entry name" value="HYPOTHETICAL OXIDOREDUCTASE (EUROFUNG)"/>
    <property type="match status" value="1"/>
</dbReference>
<dbReference type="InterPro" id="IPR011032">
    <property type="entry name" value="GroES-like_sf"/>
</dbReference>
<proteinExistence type="inferred from homology"/>
<keyword evidence="5" id="KW-1185">Reference proteome</keyword>
<dbReference type="Pfam" id="PF00107">
    <property type="entry name" value="ADH_zinc_N"/>
    <property type="match status" value="1"/>
</dbReference>